<dbReference type="Proteomes" id="UP001516400">
    <property type="component" value="Unassembled WGS sequence"/>
</dbReference>
<gene>
    <name evidence="2" type="ORF">HHI36_009114</name>
</gene>
<comment type="caution">
    <text evidence="2">The sequence shown here is derived from an EMBL/GenBank/DDBJ whole genome shotgun (WGS) entry which is preliminary data.</text>
</comment>
<evidence type="ECO:0000313" key="3">
    <source>
        <dbReference type="Proteomes" id="UP001516400"/>
    </source>
</evidence>
<proteinExistence type="predicted"/>
<evidence type="ECO:0000256" key="1">
    <source>
        <dbReference type="SAM" id="MobiDB-lite"/>
    </source>
</evidence>
<dbReference type="AlphaFoldDB" id="A0ABD2MV88"/>
<accession>A0ABD2MV88</accession>
<sequence length="109" mass="12481">MWKTVNEFSGTGNEGSRNGIERIVVHGREITDERKRTSQFNEIFTGVGKKLAQKIIQPLRVHDQQRERCLKSFVLKPTTPREVMKIIKGLKKKSFGVDGITTDILERTV</sequence>
<feature type="compositionally biased region" description="Polar residues" evidence="1">
    <location>
        <begin position="1"/>
        <end position="16"/>
    </location>
</feature>
<organism evidence="2 3">
    <name type="scientific">Cryptolaemus montrouzieri</name>
    <dbReference type="NCBI Taxonomy" id="559131"/>
    <lineage>
        <taxon>Eukaryota</taxon>
        <taxon>Metazoa</taxon>
        <taxon>Ecdysozoa</taxon>
        <taxon>Arthropoda</taxon>
        <taxon>Hexapoda</taxon>
        <taxon>Insecta</taxon>
        <taxon>Pterygota</taxon>
        <taxon>Neoptera</taxon>
        <taxon>Endopterygota</taxon>
        <taxon>Coleoptera</taxon>
        <taxon>Polyphaga</taxon>
        <taxon>Cucujiformia</taxon>
        <taxon>Coccinelloidea</taxon>
        <taxon>Coccinellidae</taxon>
        <taxon>Scymninae</taxon>
        <taxon>Scymnini</taxon>
        <taxon>Cryptolaemus</taxon>
    </lineage>
</organism>
<dbReference type="EMBL" id="JABFTP020000021">
    <property type="protein sequence ID" value="KAL3270056.1"/>
    <property type="molecule type" value="Genomic_DNA"/>
</dbReference>
<reference evidence="2 3" key="1">
    <citation type="journal article" date="2021" name="BMC Biol.">
        <title>Horizontally acquired antibacterial genes associated with adaptive radiation of ladybird beetles.</title>
        <authorList>
            <person name="Li H.S."/>
            <person name="Tang X.F."/>
            <person name="Huang Y.H."/>
            <person name="Xu Z.Y."/>
            <person name="Chen M.L."/>
            <person name="Du X.Y."/>
            <person name="Qiu B.Y."/>
            <person name="Chen P.T."/>
            <person name="Zhang W."/>
            <person name="Slipinski A."/>
            <person name="Escalona H.E."/>
            <person name="Waterhouse R.M."/>
            <person name="Zwick A."/>
            <person name="Pang H."/>
        </authorList>
    </citation>
    <scope>NUCLEOTIDE SEQUENCE [LARGE SCALE GENOMIC DNA]</scope>
    <source>
        <strain evidence="2">SYSU2018</strain>
    </source>
</reference>
<keyword evidence="3" id="KW-1185">Reference proteome</keyword>
<feature type="non-terminal residue" evidence="2">
    <location>
        <position position="109"/>
    </location>
</feature>
<protein>
    <submittedName>
        <fullName evidence="2">Uncharacterized protein</fullName>
    </submittedName>
</protein>
<feature type="region of interest" description="Disordered" evidence="1">
    <location>
        <begin position="1"/>
        <end position="20"/>
    </location>
</feature>
<name>A0ABD2MV88_9CUCU</name>
<evidence type="ECO:0000313" key="2">
    <source>
        <dbReference type="EMBL" id="KAL3270056.1"/>
    </source>
</evidence>